<evidence type="ECO:0000256" key="3">
    <source>
        <dbReference type="ARBA" id="ARBA00022741"/>
    </source>
</evidence>
<dbReference type="GO" id="GO:0005737">
    <property type="term" value="C:cytoplasm"/>
    <property type="evidence" value="ECO:0007669"/>
    <property type="project" value="TreeGrafter"/>
</dbReference>
<dbReference type="PROSITE" id="PS00870">
    <property type="entry name" value="CLPAB_1"/>
    <property type="match status" value="1"/>
</dbReference>
<dbReference type="InterPro" id="IPR041546">
    <property type="entry name" value="ClpA/ClpB_AAA_lid"/>
</dbReference>
<dbReference type="RefSeq" id="XP_009497674.1">
    <property type="nucleotide sequence ID" value="XM_009499399.1"/>
</dbReference>
<evidence type="ECO:0000256" key="4">
    <source>
        <dbReference type="ARBA" id="ARBA00022840"/>
    </source>
</evidence>
<keyword evidence="5" id="KW-0143">Chaperone</keyword>
<protein>
    <recommendedName>
        <fullName evidence="8">AAA+ ATPase domain-containing protein</fullName>
    </recommendedName>
</protein>
<dbReference type="AlphaFoldDB" id="A0A058Z0R0"/>
<organism evidence="9">
    <name type="scientific">Fonticula alba</name>
    <name type="common">Slime mold</name>
    <dbReference type="NCBI Taxonomy" id="691883"/>
    <lineage>
        <taxon>Eukaryota</taxon>
        <taxon>Rotosphaerida</taxon>
        <taxon>Fonticulaceae</taxon>
        <taxon>Fonticula</taxon>
    </lineage>
</organism>
<feature type="compositionally biased region" description="Gly residues" evidence="7">
    <location>
        <begin position="969"/>
        <end position="982"/>
    </location>
</feature>
<feature type="compositionally biased region" description="Low complexity" evidence="7">
    <location>
        <begin position="821"/>
        <end position="832"/>
    </location>
</feature>
<evidence type="ECO:0000256" key="7">
    <source>
        <dbReference type="SAM" id="MobiDB-lite"/>
    </source>
</evidence>
<feature type="region of interest" description="Disordered" evidence="7">
    <location>
        <begin position="720"/>
        <end position="742"/>
    </location>
</feature>
<dbReference type="FunFam" id="3.40.50.300:FF:000120">
    <property type="entry name" value="ATP-dependent chaperone ClpB"/>
    <property type="match status" value="1"/>
</dbReference>
<dbReference type="OrthoDB" id="47330at2759"/>
<dbReference type="PANTHER" id="PTHR11638:SF18">
    <property type="entry name" value="HEAT SHOCK PROTEIN 104"/>
    <property type="match status" value="1"/>
</dbReference>
<evidence type="ECO:0000313" key="9">
    <source>
        <dbReference type="EMBL" id="KCV67854.1"/>
    </source>
</evidence>
<dbReference type="GO" id="GO:0016887">
    <property type="term" value="F:ATP hydrolysis activity"/>
    <property type="evidence" value="ECO:0007669"/>
    <property type="project" value="InterPro"/>
</dbReference>
<dbReference type="CDD" id="cd00009">
    <property type="entry name" value="AAA"/>
    <property type="match status" value="1"/>
</dbReference>
<dbReference type="InterPro" id="IPR003959">
    <property type="entry name" value="ATPase_AAA_core"/>
</dbReference>
<dbReference type="CDD" id="cd19499">
    <property type="entry name" value="RecA-like_ClpB_Hsp104-like"/>
    <property type="match status" value="1"/>
</dbReference>
<dbReference type="InterPro" id="IPR050130">
    <property type="entry name" value="ClpA_ClpB"/>
</dbReference>
<comment type="similarity">
    <text evidence="1">Belongs to the ClpA/ClpB family.</text>
</comment>
<feature type="region of interest" description="Disordered" evidence="7">
    <location>
        <begin position="936"/>
        <end position="993"/>
    </location>
</feature>
<dbReference type="SUPFAM" id="SSF52540">
    <property type="entry name" value="P-loop containing nucleoside triphosphate hydrolases"/>
    <property type="match status" value="2"/>
</dbReference>
<dbReference type="Pfam" id="PF00004">
    <property type="entry name" value="AAA"/>
    <property type="match status" value="1"/>
</dbReference>
<keyword evidence="4" id="KW-0067">ATP-binding</keyword>
<feature type="region of interest" description="Disordered" evidence="7">
    <location>
        <begin position="588"/>
        <end position="612"/>
    </location>
</feature>
<evidence type="ECO:0000313" key="10">
    <source>
        <dbReference type="Proteomes" id="UP000030693"/>
    </source>
</evidence>
<feature type="domain" description="AAA+ ATPase" evidence="8">
    <location>
        <begin position="146"/>
        <end position="288"/>
    </location>
</feature>
<dbReference type="InterPro" id="IPR003593">
    <property type="entry name" value="AAA+_ATPase"/>
</dbReference>
<evidence type="ECO:0000256" key="5">
    <source>
        <dbReference type="ARBA" id="ARBA00023186"/>
    </source>
</evidence>
<feature type="compositionally biased region" description="Acidic residues" evidence="7">
    <location>
        <begin position="937"/>
        <end position="949"/>
    </location>
</feature>
<dbReference type="PANTHER" id="PTHR11638">
    <property type="entry name" value="ATP-DEPENDENT CLP PROTEASE"/>
    <property type="match status" value="1"/>
</dbReference>
<evidence type="ECO:0000256" key="6">
    <source>
        <dbReference type="SAM" id="Coils"/>
    </source>
</evidence>
<dbReference type="GO" id="GO:0005524">
    <property type="term" value="F:ATP binding"/>
    <property type="evidence" value="ECO:0007669"/>
    <property type="project" value="UniProtKB-KW"/>
</dbReference>
<dbReference type="eggNOG" id="KOG1051">
    <property type="taxonomic scope" value="Eukaryota"/>
</dbReference>
<feature type="compositionally biased region" description="Low complexity" evidence="7">
    <location>
        <begin position="94"/>
        <end position="103"/>
    </location>
</feature>
<dbReference type="OMA" id="FRSHISH"/>
<dbReference type="InterPro" id="IPR018368">
    <property type="entry name" value="ClpA/B_CS1"/>
</dbReference>
<dbReference type="SMART" id="SM00382">
    <property type="entry name" value="AAA"/>
    <property type="match status" value="2"/>
</dbReference>
<feature type="compositionally biased region" description="Low complexity" evidence="7">
    <location>
        <begin position="804"/>
        <end position="814"/>
    </location>
</feature>
<dbReference type="Pfam" id="PF10431">
    <property type="entry name" value="ClpB_D2-small"/>
    <property type="match status" value="1"/>
</dbReference>
<dbReference type="GO" id="GO:0034605">
    <property type="term" value="P:cellular response to heat"/>
    <property type="evidence" value="ECO:0007669"/>
    <property type="project" value="TreeGrafter"/>
</dbReference>
<keyword evidence="10" id="KW-1185">Reference proteome</keyword>
<dbReference type="Pfam" id="PF17871">
    <property type="entry name" value="AAA_lid_9"/>
    <property type="match status" value="1"/>
</dbReference>
<dbReference type="GeneID" id="20530309"/>
<keyword evidence="3" id="KW-0547">Nucleotide-binding</keyword>
<accession>A0A058Z0R0</accession>
<dbReference type="Pfam" id="PF07724">
    <property type="entry name" value="AAA_2"/>
    <property type="match status" value="1"/>
</dbReference>
<evidence type="ECO:0000256" key="2">
    <source>
        <dbReference type="ARBA" id="ARBA00022737"/>
    </source>
</evidence>
<dbReference type="InterPro" id="IPR019489">
    <property type="entry name" value="Clp_ATPase_C"/>
</dbReference>
<sequence length="993" mass="105894">MLRLAIQSTRGGAAFARGTLRPLATRAVSMSAAVSGDPVPGDGQRRLARPRLCRSAGGLLAPGPLLRLDGGGAAGWAPRAGYHSQPPRGFGSMPGQQHPPQQGEEQDPLTQYGVDLTAQARAGQLDPVIGRDDEIRRVIQILSRRTKNNPVLIGEPGVGKTAIAEGLALRVAAGDVPDSLRGKRVISLDLSALIAGAGVRGEFEGRLKALLAAATKPDAKTILFIDELHTLLGLGQGGGGVDAANMLKPALARGQLRCVGATTIDEYRKYVERDAALARRFQPVPVGEPSISATLAILRGLRERYELHHGVRIADAALVAAAENTARYVSDRFLPDKAIDVVDEAAARLRVQHESTPEPVERARRAITLKRIERTAIAKDLAAGGDGTGSETRARLEQHLRDLDEDLAHLEEVLAKLTARWERERTRLTRIQLKQTELDRARRELEQSQRDGRLERAGELLYSVIPRLTAEIREATAAAAEAGARGSLVGDYVTARDINEVIARSTGIPVADLERGERQRLLELADRLGERVRGQGPAVRRVADAVCASRAGLAPPDRPVATFLFLGPTGVGKTALAQALADELFGHSSASPSVGDEDDEGDGALPSAGPSAEASLANDRLIRIDMSEFSEPHSISRLIGSPPGYIGHDEGGMLTERVRRAPYSVVLLDEIEKAAPEARHVLLPLLDAGRLTDGRGRTVDFRNTVVVMTSNIGAGAVVGPGVTGGAAGPGAETPEERRHREQATREVALRQLRSRFSPEFINRIDGVVVFRALTPVELDAILQDRVEALNQRLARRWPGGVSQPAPGGDAPAAGAAGGGLVPIAGDGDASSASHHHHHHHRSEGDIRLVIAPDARERIVQAAAAVNQGAYGARPLLRMVDRLLNRPLARLVLSGAVRHGTVDIALVEGTDDWVRWTQTPPGGAGPERELCRVRIRSDEDDSFDDEEDTDVVLGDQQQYHMPDSSEWHTGGQGDGGDGEGGSRPAGRPPTASGF</sequence>
<feature type="region of interest" description="Disordered" evidence="7">
    <location>
        <begin position="77"/>
        <end position="107"/>
    </location>
</feature>
<dbReference type="FunFam" id="3.40.50.300:FF:000010">
    <property type="entry name" value="Chaperone clpB 1, putative"/>
    <property type="match status" value="1"/>
</dbReference>
<dbReference type="EMBL" id="KB932212">
    <property type="protein sequence ID" value="KCV67854.1"/>
    <property type="molecule type" value="Genomic_DNA"/>
</dbReference>
<feature type="domain" description="AAA+ ATPase" evidence="8">
    <location>
        <begin position="559"/>
        <end position="766"/>
    </location>
</feature>
<dbReference type="InterPro" id="IPR027417">
    <property type="entry name" value="P-loop_NTPase"/>
</dbReference>
<dbReference type="STRING" id="691883.A0A058Z0R0"/>
<keyword evidence="2" id="KW-0677">Repeat</keyword>
<evidence type="ECO:0000256" key="1">
    <source>
        <dbReference type="ARBA" id="ARBA00008675"/>
    </source>
</evidence>
<feature type="coiled-coil region" evidence="6">
    <location>
        <begin position="393"/>
        <end position="451"/>
    </location>
</feature>
<evidence type="ECO:0000259" key="8">
    <source>
        <dbReference type="SMART" id="SM00382"/>
    </source>
</evidence>
<dbReference type="Gene3D" id="1.10.8.60">
    <property type="match status" value="1"/>
</dbReference>
<dbReference type="Gene3D" id="3.40.50.300">
    <property type="entry name" value="P-loop containing nucleotide triphosphate hydrolases"/>
    <property type="match status" value="3"/>
</dbReference>
<keyword evidence="6" id="KW-0175">Coiled coil</keyword>
<dbReference type="Proteomes" id="UP000030693">
    <property type="component" value="Unassembled WGS sequence"/>
</dbReference>
<proteinExistence type="inferred from homology"/>
<reference evidence="9" key="1">
    <citation type="submission" date="2013-04" db="EMBL/GenBank/DDBJ databases">
        <title>The Genome Sequence of Fonticula alba ATCC 38817.</title>
        <authorList>
            <consortium name="The Broad Institute Genomics Platform"/>
            <person name="Russ C."/>
            <person name="Cuomo C."/>
            <person name="Burger G."/>
            <person name="Gray M.W."/>
            <person name="Holland P.W.H."/>
            <person name="King N."/>
            <person name="Lang F.B.F."/>
            <person name="Roger A.J."/>
            <person name="Ruiz-Trillo I."/>
            <person name="Brown M."/>
            <person name="Walker B."/>
            <person name="Young S."/>
            <person name="Zeng Q."/>
            <person name="Gargeya S."/>
            <person name="Fitzgerald M."/>
            <person name="Haas B."/>
            <person name="Abouelleil A."/>
            <person name="Allen A.W."/>
            <person name="Alvarado L."/>
            <person name="Arachchi H.M."/>
            <person name="Berlin A.M."/>
            <person name="Chapman S.B."/>
            <person name="Gainer-Dewar J."/>
            <person name="Goldberg J."/>
            <person name="Griggs A."/>
            <person name="Gujja S."/>
            <person name="Hansen M."/>
            <person name="Howarth C."/>
            <person name="Imamovic A."/>
            <person name="Ireland A."/>
            <person name="Larimer J."/>
            <person name="McCowan C."/>
            <person name="Murphy C."/>
            <person name="Pearson M."/>
            <person name="Poon T.W."/>
            <person name="Priest M."/>
            <person name="Roberts A."/>
            <person name="Saif S."/>
            <person name="Shea T."/>
            <person name="Sisk P."/>
            <person name="Sykes S."/>
            <person name="Wortman J."/>
            <person name="Nusbaum C."/>
            <person name="Birren B."/>
        </authorList>
    </citation>
    <scope>NUCLEOTIDE SEQUENCE [LARGE SCALE GENOMIC DNA]</scope>
    <source>
        <strain evidence="9">ATCC 38817</strain>
    </source>
</reference>
<feature type="region of interest" description="Disordered" evidence="7">
    <location>
        <begin position="797"/>
        <end position="845"/>
    </location>
</feature>
<name>A0A058Z0R0_FONAL</name>
<gene>
    <name evidence="9" type="ORF">H696_05584</name>
</gene>